<dbReference type="PANTHER" id="PTHR37300:SF1">
    <property type="entry name" value="UPF0291 PROTEIN YNZC"/>
    <property type="match status" value="1"/>
</dbReference>
<evidence type="ECO:0000256" key="1">
    <source>
        <dbReference type="ARBA" id="ARBA00022490"/>
    </source>
</evidence>
<reference evidence="3 4" key="1">
    <citation type="submission" date="2019-03" db="EMBL/GenBank/DDBJ databases">
        <authorList>
            <person name="Kim M.K.M."/>
        </authorList>
    </citation>
    <scope>NUCLEOTIDE SEQUENCE [LARGE SCALE GENOMIC DNA]</scope>
    <source>
        <strain evidence="3 4">18JY21-1</strain>
    </source>
</reference>
<comment type="caution">
    <text evidence="3">The sequence shown here is derived from an EMBL/GenBank/DDBJ whole genome shotgun (WGS) entry which is preliminary data.</text>
</comment>
<dbReference type="PANTHER" id="PTHR37300">
    <property type="entry name" value="UPF0291 PROTEIN CBO2609/CLC_2481"/>
    <property type="match status" value="1"/>
</dbReference>
<sequence length="67" mass="7702">MQKTIDRINELARKAKIEPLTAEELAERAELRQKYLQFITGQVRGQLDNVKFVDEDGNVTEPTKKGE</sequence>
<evidence type="ECO:0000313" key="4">
    <source>
        <dbReference type="Proteomes" id="UP000295418"/>
    </source>
</evidence>
<dbReference type="EMBL" id="SKFG01000001">
    <property type="protein sequence ID" value="TCZ81046.1"/>
    <property type="molecule type" value="Genomic_DNA"/>
</dbReference>
<keyword evidence="4" id="KW-1185">Reference proteome</keyword>
<dbReference type="SUPFAM" id="SSF158221">
    <property type="entry name" value="YnzC-like"/>
    <property type="match status" value="1"/>
</dbReference>
<dbReference type="Proteomes" id="UP000295418">
    <property type="component" value="Unassembled WGS sequence"/>
</dbReference>
<comment type="similarity">
    <text evidence="2">Belongs to the UPF0291 family.</text>
</comment>
<dbReference type="Gene3D" id="1.10.287.540">
    <property type="entry name" value="Helix hairpin bin"/>
    <property type="match status" value="1"/>
</dbReference>
<proteinExistence type="inferred from homology"/>
<protein>
    <recommendedName>
        <fullName evidence="2">UPF0291 protein E0485_01835</fullName>
    </recommendedName>
</protein>
<evidence type="ECO:0000256" key="2">
    <source>
        <dbReference type="HAMAP-Rule" id="MF_01103"/>
    </source>
</evidence>
<dbReference type="GO" id="GO:0005737">
    <property type="term" value="C:cytoplasm"/>
    <property type="evidence" value="ECO:0007669"/>
    <property type="project" value="UniProtKB-SubCell"/>
</dbReference>
<accession>A0A4R4ELC0</accession>
<name>A0A4R4ELC0_9BACL</name>
<gene>
    <name evidence="3" type="ORF">E0485_01835</name>
</gene>
<organism evidence="3 4">
    <name type="scientific">Paenibacillus albiflavus</name>
    <dbReference type="NCBI Taxonomy" id="2545760"/>
    <lineage>
        <taxon>Bacteria</taxon>
        <taxon>Bacillati</taxon>
        <taxon>Bacillota</taxon>
        <taxon>Bacilli</taxon>
        <taxon>Bacillales</taxon>
        <taxon>Paenibacillaceae</taxon>
        <taxon>Paenibacillus</taxon>
    </lineage>
</organism>
<comment type="subcellular location">
    <subcellularLocation>
        <location evidence="2">Cytoplasm</location>
    </subcellularLocation>
</comment>
<dbReference type="AlphaFoldDB" id="A0A4R4ELC0"/>
<keyword evidence="1 2" id="KW-0963">Cytoplasm</keyword>
<dbReference type="Pfam" id="PF05979">
    <property type="entry name" value="DUF896"/>
    <property type="match status" value="1"/>
</dbReference>
<evidence type="ECO:0000313" key="3">
    <source>
        <dbReference type="EMBL" id="TCZ81046.1"/>
    </source>
</evidence>
<dbReference type="RefSeq" id="WP_132415950.1">
    <property type="nucleotide sequence ID" value="NZ_SKFG01000001.1"/>
</dbReference>
<dbReference type="InterPro" id="IPR009242">
    <property type="entry name" value="DUF896"/>
</dbReference>
<dbReference type="OrthoDB" id="390105at2"/>
<dbReference type="HAMAP" id="MF_01103">
    <property type="entry name" value="UPF0291"/>
    <property type="match status" value="1"/>
</dbReference>